<evidence type="ECO:0000256" key="6">
    <source>
        <dbReference type="ARBA" id="ARBA00023002"/>
    </source>
</evidence>
<gene>
    <name evidence="8" type="ORF">CBE74_03955</name>
</gene>
<proteinExistence type="inferred from homology"/>
<dbReference type="CDD" id="cd00209">
    <property type="entry name" value="DHFR"/>
    <property type="match status" value="1"/>
</dbReference>
<evidence type="ECO:0000256" key="4">
    <source>
        <dbReference type="ARBA" id="ARBA00022563"/>
    </source>
</evidence>
<dbReference type="GO" id="GO:0016301">
    <property type="term" value="F:kinase activity"/>
    <property type="evidence" value="ECO:0007669"/>
    <property type="project" value="UniProtKB-KW"/>
</dbReference>
<evidence type="ECO:0000256" key="3">
    <source>
        <dbReference type="ARBA" id="ARBA00012856"/>
    </source>
</evidence>
<dbReference type="KEGG" id="csil:CBE74_03955"/>
<keyword evidence="6" id="KW-0560">Oxidoreductase</keyword>
<dbReference type="InterPro" id="IPR017925">
    <property type="entry name" value="DHFR_CS"/>
</dbReference>
<evidence type="ECO:0000313" key="9">
    <source>
        <dbReference type="Proteomes" id="UP000195652"/>
    </source>
</evidence>
<sequence length="175" mass="19206">MLRAIWAQSCDGVIGNGVDMPWHLPEDLAHFKKTTLGCPVIMGRKTWESLPPAFRPLPGRHNYVLSRSAAGQWSAGACVVSKLPDVPDAWVMGGGQIYAATLPKVEEVVRTIVRIELLDVLGNSAVSAPALGPEFEIVSETEWMASISGKVNEDYQAVTSPQPLHYKFQRLRRTP</sequence>
<comment type="similarity">
    <text evidence="2 7">Belongs to the dihydrofolate reductase family.</text>
</comment>
<evidence type="ECO:0000256" key="2">
    <source>
        <dbReference type="ARBA" id="ARBA00009539"/>
    </source>
</evidence>
<reference evidence="8 9" key="4">
    <citation type="journal article" date="2020" name="PLoS ONE">
        <title>Taxonomic classification of strain PO100/5 shows a broader geographic distribution and genetic markers of the recently described Corynebacterium silvaticum.</title>
        <authorList>
            <person name="Viana M.V.C."/>
            <person name="Profeta R."/>
            <person name="da Silva A.L."/>
            <person name="Hurtado R."/>
            <person name="Cerqueira J.C."/>
            <person name="Ribeiro B.F.S."/>
            <person name="Almeida M.O."/>
            <person name="Morais-Rodrigues F."/>
            <person name="Soares S.C."/>
            <person name="Oliveira M."/>
            <person name="Tavares L."/>
            <person name="Figueiredo H."/>
            <person name="Wattam A.R."/>
            <person name="Barh D."/>
            <person name="Ghosh P."/>
            <person name="Silva A."/>
            <person name="Azevedo V."/>
        </authorList>
    </citation>
    <scope>NUCLEOTIDE SEQUENCE [LARGE SCALE GENOMIC DNA]</scope>
    <source>
        <strain evidence="8 9">PO100/5</strain>
    </source>
</reference>
<dbReference type="Gene3D" id="3.40.430.10">
    <property type="entry name" value="Dihydrofolate Reductase, subunit A"/>
    <property type="match status" value="1"/>
</dbReference>
<dbReference type="Proteomes" id="UP000195652">
    <property type="component" value="Chromosome"/>
</dbReference>
<dbReference type="PANTHER" id="PTHR48069">
    <property type="entry name" value="DIHYDROFOLATE REDUCTASE"/>
    <property type="match status" value="1"/>
</dbReference>
<dbReference type="InterPro" id="IPR001796">
    <property type="entry name" value="DHFR_dom"/>
</dbReference>
<dbReference type="GO" id="GO:0004146">
    <property type="term" value="F:dihydrofolate reductase activity"/>
    <property type="evidence" value="ECO:0007669"/>
    <property type="project" value="UniProtKB-EC"/>
</dbReference>
<dbReference type="GO" id="GO:0046654">
    <property type="term" value="P:tetrahydrofolate biosynthetic process"/>
    <property type="evidence" value="ECO:0007669"/>
    <property type="project" value="UniProtKB-UniPathway"/>
</dbReference>
<keyword evidence="4" id="KW-0554">One-carbon metabolism</keyword>
<dbReference type="OrthoDB" id="9804315at2"/>
<dbReference type="GeneID" id="75007421"/>
<dbReference type="AlphaFoldDB" id="A0A7Y4LJG6"/>
<dbReference type="SUPFAM" id="SSF53597">
    <property type="entry name" value="Dihydrofolate reductase-like"/>
    <property type="match status" value="1"/>
</dbReference>
<reference evidence="8 9" key="2">
    <citation type="journal article" date="2020" name="Antonie Van Leeuwenhoek">
        <title>Phylogenomic characterisation of a novel corynebacterial species pathogenic to animals.</title>
        <authorList>
            <person name="Moller J."/>
            <person name="Musella L."/>
            <person name="Melnikov V."/>
            <person name="Geissdorfer W."/>
            <person name="Burkovski A."/>
            <person name="Sangal V."/>
        </authorList>
    </citation>
    <scope>NUCLEOTIDE SEQUENCE [LARGE SCALE GENOMIC DNA]</scope>
    <source>
        <strain evidence="8 9">PO100/5</strain>
    </source>
</reference>
<accession>A0A7Y4LJG6</accession>
<reference evidence="8 9" key="1">
    <citation type="journal article" date="2014" name="BMC Vet. Res.">
        <title>First report of Corynebacterium pseudotuberculosis from caseous lymphadenitis lesions in Black Alentejano pig (Sus scrofa domesticus).</title>
        <authorList>
            <person name="Oliveira M."/>
            <person name="Barroco C."/>
            <person name="Mottola C."/>
            <person name="Santos R."/>
            <person name="Lemsaddek A."/>
            <person name="Tavares L."/>
            <person name="Semedo-Lemsaddek T."/>
        </authorList>
    </citation>
    <scope>NUCLEOTIDE SEQUENCE [LARGE SCALE GENOMIC DNA]</scope>
    <source>
        <strain evidence="8 9">PO100/5</strain>
    </source>
</reference>
<dbReference type="InterPro" id="IPR024072">
    <property type="entry name" value="DHFR-like_dom_sf"/>
</dbReference>
<dbReference type="EC" id="1.5.1.3" evidence="3"/>
<comment type="pathway">
    <text evidence="1">Cofactor biosynthesis; tetrahydrofolate biosynthesis; 5,6,7,8-tetrahydrofolate from 7,8-dihydrofolate: step 1/1.</text>
</comment>
<organism evidence="8 9">
    <name type="scientific">Corynebacterium silvaticum</name>
    <dbReference type="NCBI Taxonomy" id="2320431"/>
    <lineage>
        <taxon>Bacteria</taxon>
        <taxon>Bacillati</taxon>
        <taxon>Actinomycetota</taxon>
        <taxon>Actinomycetes</taxon>
        <taxon>Mycobacteriales</taxon>
        <taxon>Corynebacteriaceae</taxon>
        <taxon>Corynebacterium</taxon>
    </lineage>
</organism>
<evidence type="ECO:0000256" key="1">
    <source>
        <dbReference type="ARBA" id="ARBA00004903"/>
    </source>
</evidence>
<reference evidence="8 9" key="3">
    <citation type="journal article" date="2020" name="Int. J. Syst. Evol. Microbiol.">
        <title>Corynebacterium silvaticum sp. nov., a unique group of NTTB corynebacteria in wild boar and roe deer.</title>
        <authorList>
            <person name="Dangel A."/>
            <person name="Berger A."/>
            <person name="Rau J."/>
            <person name="Eisenberg T."/>
            <person name="Kampfer P."/>
            <person name="Margos G."/>
            <person name="Contzen M."/>
            <person name="Busse H.J."/>
            <person name="Konrad R."/>
            <person name="Peters M."/>
            <person name="Sting R."/>
            <person name="Sing A."/>
        </authorList>
    </citation>
    <scope>NUCLEOTIDE SEQUENCE [LARGE SCALE GENOMIC DNA]</scope>
    <source>
        <strain evidence="8 9">PO100/5</strain>
    </source>
</reference>
<keyword evidence="9" id="KW-1185">Reference proteome</keyword>
<dbReference type="GO" id="GO:0005829">
    <property type="term" value="C:cytosol"/>
    <property type="evidence" value="ECO:0007669"/>
    <property type="project" value="TreeGrafter"/>
</dbReference>
<dbReference type="GO" id="GO:0046452">
    <property type="term" value="P:dihydrofolate metabolic process"/>
    <property type="evidence" value="ECO:0007669"/>
    <property type="project" value="TreeGrafter"/>
</dbReference>
<dbReference type="PROSITE" id="PS51330">
    <property type="entry name" value="DHFR_2"/>
    <property type="match status" value="1"/>
</dbReference>
<dbReference type="Pfam" id="PF00186">
    <property type="entry name" value="DHFR_1"/>
    <property type="match status" value="1"/>
</dbReference>
<protein>
    <recommendedName>
        <fullName evidence="3">dihydrofolate reductase</fullName>
        <ecNumber evidence="3">1.5.1.3</ecNumber>
    </recommendedName>
</protein>
<dbReference type="GO" id="GO:0050661">
    <property type="term" value="F:NADP binding"/>
    <property type="evidence" value="ECO:0007669"/>
    <property type="project" value="InterPro"/>
</dbReference>
<dbReference type="GO" id="GO:0006730">
    <property type="term" value="P:one-carbon metabolic process"/>
    <property type="evidence" value="ECO:0007669"/>
    <property type="project" value="UniProtKB-KW"/>
</dbReference>
<dbReference type="UniPathway" id="UPA00077">
    <property type="reaction ID" value="UER00158"/>
</dbReference>
<dbReference type="PANTHER" id="PTHR48069:SF3">
    <property type="entry name" value="DIHYDROFOLATE REDUCTASE"/>
    <property type="match status" value="1"/>
</dbReference>
<evidence type="ECO:0000256" key="7">
    <source>
        <dbReference type="RuleBase" id="RU004474"/>
    </source>
</evidence>
<dbReference type="RefSeq" id="WP_087453626.1">
    <property type="nucleotide sequence ID" value="NZ_CP021417.2"/>
</dbReference>
<keyword evidence="5" id="KW-0521">NADP</keyword>
<dbReference type="PRINTS" id="PR00070">
    <property type="entry name" value="DHFR"/>
</dbReference>
<dbReference type="PROSITE" id="PS00075">
    <property type="entry name" value="DHFR_1"/>
    <property type="match status" value="1"/>
</dbReference>
<evidence type="ECO:0000256" key="5">
    <source>
        <dbReference type="ARBA" id="ARBA00022857"/>
    </source>
</evidence>
<dbReference type="EMBL" id="CP021417">
    <property type="protein sequence ID" value="ARU45790.1"/>
    <property type="molecule type" value="Genomic_DNA"/>
</dbReference>
<dbReference type="InterPro" id="IPR012259">
    <property type="entry name" value="DHFR"/>
</dbReference>
<evidence type="ECO:0000313" key="8">
    <source>
        <dbReference type="EMBL" id="ARU45790.1"/>
    </source>
</evidence>
<name>A0A7Y4LJG6_9CORY</name>
<dbReference type="GO" id="GO:0046655">
    <property type="term" value="P:folic acid metabolic process"/>
    <property type="evidence" value="ECO:0007669"/>
    <property type="project" value="TreeGrafter"/>
</dbReference>